<dbReference type="RefSeq" id="XP_005790415.1">
    <property type="nucleotide sequence ID" value="XM_005790358.1"/>
</dbReference>
<evidence type="ECO:0000256" key="6">
    <source>
        <dbReference type="ARBA" id="ARBA00023136"/>
    </source>
</evidence>
<feature type="region of interest" description="Disordered" evidence="7">
    <location>
        <begin position="344"/>
        <end position="366"/>
    </location>
</feature>
<protein>
    <recommendedName>
        <fullName evidence="9">Membrane transport protein MMPL domain-containing protein</fullName>
    </recommendedName>
</protein>
<feature type="transmembrane region" description="Helical" evidence="8">
    <location>
        <begin position="275"/>
        <end position="299"/>
    </location>
</feature>
<dbReference type="GO" id="GO:0005886">
    <property type="term" value="C:plasma membrane"/>
    <property type="evidence" value="ECO:0007669"/>
    <property type="project" value="UniProtKB-SubCell"/>
</dbReference>
<dbReference type="PANTHER" id="PTHR33406:SF6">
    <property type="entry name" value="MEMBRANE PROTEIN YDGH-RELATED"/>
    <property type="match status" value="1"/>
</dbReference>
<evidence type="ECO:0000259" key="9">
    <source>
        <dbReference type="Pfam" id="PF03176"/>
    </source>
</evidence>
<dbReference type="Proteomes" id="UP000013827">
    <property type="component" value="Unassembled WGS sequence"/>
</dbReference>
<proteinExistence type="inferred from homology"/>
<feature type="transmembrane region" description="Helical" evidence="8">
    <location>
        <begin position="249"/>
        <end position="269"/>
    </location>
</feature>
<feature type="compositionally biased region" description="Basic and acidic residues" evidence="7">
    <location>
        <begin position="538"/>
        <end position="555"/>
    </location>
</feature>
<comment type="subcellular location">
    <subcellularLocation>
        <location evidence="1">Cell membrane</location>
        <topology evidence="1">Multi-pass membrane protein</topology>
    </subcellularLocation>
</comment>
<keyword evidence="11" id="KW-1185">Reference proteome</keyword>
<reference evidence="11" key="1">
    <citation type="journal article" date="2013" name="Nature">
        <title>Pan genome of the phytoplankton Emiliania underpins its global distribution.</title>
        <authorList>
            <person name="Read B.A."/>
            <person name="Kegel J."/>
            <person name="Klute M.J."/>
            <person name="Kuo A."/>
            <person name="Lefebvre S.C."/>
            <person name="Maumus F."/>
            <person name="Mayer C."/>
            <person name="Miller J."/>
            <person name="Monier A."/>
            <person name="Salamov A."/>
            <person name="Young J."/>
            <person name="Aguilar M."/>
            <person name="Claverie J.M."/>
            <person name="Frickenhaus S."/>
            <person name="Gonzalez K."/>
            <person name="Herman E.K."/>
            <person name="Lin Y.C."/>
            <person name="Napier J."/>
            <person name="Ogata H."/>
            <person name="Sarno A.F."/>
            <person name="Shmutz J."/>
            <person name="Schroeder D."/>
            <person name="de Vargas C."/>
            <person name="Verret F."/>
            <person name="von Dassow P."/>
            <person name="Valentin K."/>
            <person name="Van de Peer Y."/>
            <person name="Wheeler G."/>
            <person name="Dacks J.B."/>
            <person name="Delwiche C.F."/>
            <person name="Dyhrman S.T."/>
            <person name="Glockner G."/>
            <person name="John U."/>
            <person name="Richards T."/>
            <person name="Worden A.Z."/>
            <person name="Zhang X."/>
            <person name="Grigoriev I.V."/>
            <person name="Allen A.E."/>
            <person name="Bidle K."/>
            <person name="Borodovsky M."/>
            <person name="Bowler C."/>
            <person name="Brownlee C."/>
            <person name="Cock J.M."/>
            <person name="Elias M."/>
            <person name="Gladyshev V.N."/>
            <person name="Groth M."/>
            <person name="Guda C."/>
            <person name="Hadaegh A."/>
            <person name="Iglesias-Rodriguez M.D."/>
            <person name="Jenkins J."/>
            <person name="Jones B.M."/>
            <person name="Lawson T."/>
            <person name="Leese F."/>
            <person name="Lindquist E."/>
            <person name="Lobanov A."/>
            <person name="Lomsadze A."/>
            <person name="Malik S.B."/>
            <person name="Marsh M.E."/>
            <person name="Mackinder L."/>
            <person name="Mock T."/>
            <person name="Mueller-Roeber B."/>
            <person name="Pagarete A."/>
            <person name="Parker M."/>
            <person name="Probert I."/>
            <person name="Quesneville H."/>
            <person name="Raines C."/>
            <person name="Rensing S.A."/>
            <person name="Riano-Pachon D.M."/>
            <person name="Richier S."/>
            <person name="Rokitta S."/>
            <person name="Shiraiwa Y."/>
            <person name="Soanes D.M."/>
            <person name="van der Giezen M."/>
            <person name="Wahlund T.M."/>
            <person name="Williams B."/>
            <person name="Wilson W."/>
            <person name="Wolfe G."/>
            <person name="Wurch L.L."/>
        </authorList>
    </citation>
    <scope>NUCLEOTIDE SEQUENCE</scope>
</reference>
<feature type="compositionally biased region" description="Low complexity" evidence="7">
    <location>
        <begin position="564"/>
        <end position="578"/>
    </location>
</feature>
<dbReference type="SUPFAM" id="SSF82866">
    <property type="entry name" value="Multidrug efflux transporter AcrB transmembrane domain"/>
    <property type="match status" value="1"/>
</dbReference>
<feature type="compositionally biased region" description="Low complexity" evidence="7">
    <location>
        <begin position="589"/>
        <end position="607"/>
    </location>
</feature>
<dbReference type="InterPro" id="IPR050545">
    <property type="entry name" value="Mycobact_MmpL"/>
</dbReference>
<reference evidence="10" key="2">
    <citation type="submission" date="2024-10" db="UniProtKB">
        <authorList>
            <consortium name="EnsemblProtists"/>
        </authorList>
    </citation>
    <scope>IDENTIFICATION</scope>
</reference>
<dbReference type="PaxDb" id="2903-EOD37986"/>
<dbReference type="InterPro" id="IPR004869">
    <property type="entry name" value="MMPL_dom"/>
</dbReference>
<keyword evidence="3" id="KW-1003">Cell membrane</keyword>
<keyword evidence="5 8" id="KW-1133">Transmembrane helix</keyword>
<dbReference type="Gene3D" id="1.20.1640.10">
    <property type="entry name" value="Multidrug efflux transporter AcrB transmembrane domain"/>
    <property type="match status" value="1"/>
</dbReference>
<evidence type="ECO:0000256" key="7">
    <source>
        <dbReference type="SAM" id="MobiDB-lite"/>
    </source>
</evidence>
<dbReference type="Pfam" id="PF03176">
    <property type="entry name" value="MMPL"/>
    <property type="match status" value="1"/>
</dbReference>
<evidence type="ECO:0000256" key="3">
    <source>
        <dbReference type="ARBA" id="ARBA00022475"/>
    </source>
</evidence>
<evidence type="ECO:0000256" key="2">
    <source>
        <dbReference type="ARBA" id="ARBA00010157"/>
    </source>
</evidence>
<evidence type="ECO:0000256" key="1">
    <source>
        <dbReference type="ARBA" id="ARBA00004651"/>
    </source>
</evidence>
<comment type="similarity">
    <text evidence="2">Belongs to the resistance-nodulation-cell division (RND) (TC 2.A.6) family. MmpL subfamily.</text>
</comment>
<dbReference type="HOGENOM" id="CLU_450268_0_0_1"/>
<evidence type="ECO:0000256" key="5">
    <source>
        <dbReference type="ARBA" id="ARBA00022989"/>
    </source>
</evidence>
<keyword evidence="6 8" id="KW-0472">Membrane</keyword>
<feature type="transmembrane region" description="Helical" evidence="8">
    <location>
        <begin position="224"/>
        <end position="242"/>
    </location>
</feature>
<dbReference type="GeneID" id="17283256"/>
<sequence>MGGLKGQATFESWVNFTPTWVALMHRFRHVVFTFWVMVSLLGVYHAETVVSSITSDLATIPGRWQPAYMRDSLQAADALKHKFPSLAGEKAIIRVRRVDGEFVLSDKTHAFCKSLDASVASFLPEGLLLGVDSIYNYWKPTWVSNKPPQFVKELFLTEGDSAMLVVIYLNYSYPEHLDHVVTGGGDMVTNAQLELAGPVAYSVFLGGDLTMRQDMLIAVQSDAAFVHTLTLPIATALLALYFRSLRIMLIPLLTITLSLSASLLITYGASRLLPLHYLVPVLLLCVTLATSVDYCLFFLARLKDEMQKPDGPDKPTYHQAALLLELRRAARRLQVLHKLRRQTAALDQRRRRRRRRRRAGPVRRRRRRAALRAARHWLGCLWAVDGAQPGGGDGGGGGARVCGVARVARDKVHVEPAGHFSERVPFDGLCSRAHRLVWRGPHLAVLPDARRKRGRYRLLGRVLRRGGRLSARRQRLARLAPGGCPVGDGADVPQRRVRPLDGAAGDAPVRERRLRRARAAADPEEARRGVGAGRQASLRHDVQHDNHDRLEAPKRPERRRSRRGPGQPRRAHCAAAAARGGGGRRLQERPGPARARGRALLWAAGQG</sequence>
<feature type="domain" description="Membrane transport protein MMPL" evidence="9">
    <location>
        <begin position="70"/>
        <end position="308"/>
    </location>
</feature>
<accession>A0A0D3KQF1</accession>
<dbReference type="PANTHER" id="PTHR33406">
    <property type="entry name" value="MEMBRANE PROTEIN MJ1562-RELATED"/>
    <property type="match status" value="1"/>
</dbReference>
<dbReference type="AlphaFoldDB" id="A0A0D3KQF1"/>
<feature type="compositionally biased region" description="Basic and acidic residues" evidence="7">
    <location>
        <begin position="519"/>
        <end position="528"/>
    </location>
</feature>
<evidence type="ECO:0000313" key="10">
    <source>
        <dbReference type="EnsemblProtists" id="EOD37986"/>
    </source>
</evidence>
<evidence type="ECO:0000256" key="4">
    <source>
        <dbReference type="ARBA" id="ARBA00022692"/>
    </source>
</evidence>
<feature type="compositionally biased region" description="Basic residues" evidence="7">
    <location>
        <begin position="349"/>
        <end position="366"/>
    </location>
</feature>
<evidence type="ECO:0000256" key="8">
    <source>
        <dbReference type="SAM" id="Phobius"/>
    </source>
</evidence>
<dbReference type="EnsemblProtists" id="EOD37986">
    <property type="protein sequence ID" value="EOD37986"/>
    <property type="gene ID" value="EMIHUDRAFT_433506"/>
</dbReference>
<dbReference type="KEGG" id="ehx:EMIHUDRAFT_433506"/>
<keyword evidence="4 8" id="KW-0812">Transmembrane</keyword>
<evidence type="ECO:0000313" key="11">
    <source>
        <dbReference type="Proteomes" id="UP000013827"/>
    </source>
</evidence>
<name>A0A0D3KQF1_EMIH1</name>
<feature type="region of interest" description="Disordered" evidence="7">
    <location>
        <begin position="480"/>
        <end position="607"/>
    </location>
</feature>
<organism evidence="10 11">
    <name type="scientific">Emiliania huxleyi (strain CCMP1516)</name>
    <dbReference type="NCBI Taxonomy" id="280463"/>
    <lineage>
        <taxon>Eukaryota</taxon>
        <taxon>Haptista</taxon>
        <taxon>Haptophyta</taxon>
        <taxon>Prymnesiophyceae</taxon>
        <taxon>Isochrysidales</taxon>
        <taxon>Noelaerhabdaceae</taxon>
        <taxon>Emiliania</taxon>
    </lineage>
</organism>